<name>A0A815GBQ5_ADIRI</name>
<dbReference type="Proteomes" id="UP000663828">
    <property type="component" value="Unassembled WGS sequence"/>
</dbReference>
<evidence type="ECO:0000313" key="2">
    <source>
        <dbReference type="EMBL" id="CAF1354476.1"/>
    </source>
</evidence>
<protein>
    <submittedName>
        <fullName evidence="1">Uncharacterized protein</fullName>
    </submittedName>
</protein>
<dbReference type="AlphaFoldDB" id="A0A815GBQ5"/>
<reference evidence="1" key="1">
    <citation type="submission" date="2021-02" db="EMBL/GenBank/DDBJ databases">
        <authorList>
            <person name="Nowell W R."/>
        </authorList>
    </citation>
    <scope>NUCLEOTIDE SEQUENCE</scope>
</reference>
<accession>A0A815GBQ5</accession>
<gene>
    <name evidence="1" type="ORF">EDS130_LOCUS32492</name>
    <name evidence="2" type="ORF">XAT740_LOCUS31666</name>
</gene>
<evidence type="ECO:0000313" key="3">
    <source>
        <dbReference type="Proteomes" id="UP000663828"/>
    </source>
</evidence>
<comment type="caution">
    <text evidence="1">The sequence shown here is derived from an EMBL/GenBank/DDBJ whole genome shotgun (WGS) entry which is preliminary data.</text>
</comment>
<organism evidence="1 4">
    <name type="scientific">Adineta ricciae</name>
    <name type="common">Rotifer</name>
    <dbReference type="NCBI Taxonomy" id="249248"/>
    <lineage>
        <taxon>Eukaryota</taxon>
        <taxon>Metazoa</taxon>
        <taxon>Spiralia</taxon>
        <taxon>Gnathifera</taxon>
        <taxon>Rotifera</taxon>
        <taxon>Eurotatoria</taxon>
        <taxon>Bdelloidea</taxon>
        <taxon>Adinetida</taxon>
        <taxon>Adinetidae</taxon>
        <taxon>Adineta</taxon>
    </lineage>
</organism>
<dbReference type="Proteomes" id="UP000663852">
    <property type="component" value="Unassembled WGS sequence"/>
</dbReference>
<evidence type="ECO:0000313" key="1">
    <source>
        <dbReference type="EMBL" id="CAF1336553.1"/>
    </source>
</evidence>
<dbReference type="EMBL" id="CAJNOR010002900">
    <property type="protein sequence ID" value="CAF1354476.1"/>
    <property type="molecule type" value="Genomic_DNA"/>
</dbReference>
<dbReference type="EMBL" id="CAJNOJ010000249">
    <property type="protein sequence ID" value="CAF1336553.1"/>
    <property type="molecule type" value="Genomic_DNA"/>
</dbReference>
<sequence length="189" mass="21353">MLKSNYYIPNNQRYNTATETKCVLKTLSEQNGDLQASGCTSFTATAFIFMTNGQNSVPNNLVLKKNVEMIILVLSEITNCLPVTFHGIGLGEVNDQFFIQIQILEPKKLYDDFNDMFAYALDVRKFSIQFSNGKAYVVHNTDNENVAFLTNDNNDLSIVTELTSTDDTSMSSKIFVPYVYLLHAERRTS</sequence>
<evidence type="ECO:0000313" key="4">
    <source>
        <dbReference type="Proteomes" id="UP000663852"/>
    </source>
</evidence>
<proteinExistence type="predicted"/>
<dbReference type="OrthoDB" id="10006997at2759"/>
<keyword evidence="3" id="KW-1185">Reference proteome</keyword>